<feature type="transmembrane region" description="Helical" evidence="1">
    <location>
        <begin position="124"/>
        <end position="146"/>
    </location>
</feature>
<feature type="transmembrane region" description="Helical" evidence="1">
    <location>
        <begin position="209"/>
        <end position="242"/>
    </location>
</feature>
<reference evidence="2 3" key="1">
    <citation type="submission" date="2020-08" db="EMBL/GenBank/DDBJ databases">
        <title>Genomic Encyclopedia of Type Strains, Phase IV (KMG-IV): sequencing the most valuable type-strain genomes for metagenomic binning, comparative biology and taxonomic classification.</title>
        <authorList>
            <person name="Goeker M."/>
        </authorList>
    </citation>
    <scope>NUCLEOTIDE SEQUENCE [LARGE SCALE GENOMIC DNA]</scope>
    <source>
        <strain evidence="2 3">DSM 106146</strain>
    </source>
</reference>
<feature type="transmembrane region" description="Helical" evidence="1">
    <location>
        <begin position="158"/>
        <end position="177"/>
    </location>
</feature>
<gene>
    <name evidence="2" type="ORF">HNP82_001626</name>
</gene>
<evidence type="ECO:0000313" key="2">
    <source>
        <dbReference type="EMBL" id="MBB5264499.1"/>
    </source>
</evidence>
<feature type="transmembrane region" description="Helical" evidence="1">
    <location>
        <begin position="326"/>
        <end position="345"/>
    </location>
</feature>
<feature type="transmembrane region" description="Helical" evidence="1">
    <location>
        <begin position="20"/>
        <end position="39"/>
    </location>
</feature>
<dbReference type="Pfam" id="PF09546">
    <property type="entry name" value="Spore_III_AE"/>
    <property type="match status" value="1"/>
</dbReference>
<keyword evidence="3" id="KW-1185">Reference proteome</keyword>
<keyword evidence="1" id="KW-1133">Transmembrane helix</keyword>
<dbReference type="AlphaFoldDB" id="A0A7W8H9Y3"/>
<organism evidence="2 3">
    <name type="scientific">Catenibacillus scindens</name>
    <dbReference type="NCBI Taxonomy" id="673271"/>
    <lineage>
        <taxon>Bacteria</taxon>
        <taxon>Bacillati</taxon>
        <taxon>Bacillota</taxon>
        <taxon>Clostridia</taxon>
        <taxon>Lachnospirales</taxon>
        <taxon>Lachnospiraceae</taxon>
        <taxon>Catenibacillus</taxon>
    </lineage>
</organism>
<sequence>MKGRKGQRGNRYKSRHKGQMVRIGWAVLLCLVAVLFWSGKTQKVWGAQHSGTESEESSGPDIPGESGEYDQIQSVIDSMSPKSEISFGDIVGQLFSGNITMSFESMGQYIYEHIFMEIHLNQKALSQIMGIAIIGALFTNFSVAFAKNHVARTGFYMTYILLFSLLLASFGAAFSVTQSVLDFLVDFMTALLPAFCTAIAFASGTSSAAGFYGVTALAITAVDWLICHILLAMIQVYMILSLANDLSVQDYLSRLCQLIRTIISWSLKTILGLTLGLNIIQSMVLPAFDSFKSSAFIKLSSVIPGIGNALNAAAKTAIGSGVLIKNAIGVGGLIVILIVCAIPLIKLLVITLMYKVTEAVVQPVSDPRIVSCIQKTGDSVLLLLMAAGTAILLFILSLAVIASSSNLAIGGG</sequence>
<evidence type="ECO:0000313" key="3">
    <source>
        <dbReference type="Proteomes" id="UP000543642"/>
    </source>
</evidence>
<feature type="transmembrane region" description="Helical" evidence="1">
    <location>
        <begin position="380"/>
        <end position="402"/>
    </location>
</feature>
<dbReference type="Proteomes" id="UP000543642">
    <property type="component" value="Unassembled WGS sequence"/>
</dbReference>
<feature type="transmembrane region" description="Helical" evidence="1">
    <location>
        <begin position="183"/>
        <end position="202"/>
    </location>
</feature>
<feature type="transmembrane region" description="Helical" evidence="1">
    <location>
        <begin position="295"/>
        <end position="314"/>
    </location>
</feature>
<protein>
    <submittedName>
        <fullName evidence="2">Stage III sporulation protein AE</fullName>
    </submittedName>
</protein>
<keyword evidence="1" id="KW-0812">Transmembrane</keyword>
<comment type="caution">
    <text evidence="2">The sequence shown here is derived from an EMBL/GenBank/DDBJ whole genome shotgun (WGS) entry which is preliminary data.</text>
</comment>
<evidence type="ECO:0000256" key="1">
    <source>
        <dbReference type="SAM" id="Phobius"/>
    </source>
</evidence>
<keyword evidence="1" id="KW-0472">Membrane</keyword>
<proteinExistence type="predicted"/>
<feature type="transmembrane region" description="Helical" evidence="1">
    <location>
        <begin position="262"/>
        <end position="288"/>
    </location>
</feature>
<dbReference type="EMBL" id="JACHFW010000005">
    <property type="protein sequence ID" value="MBB5264499.1"/>
    <property type="molecule type" value="Genomic_DNA"/>
</dbReference>
<name>A0A7W8H9Y3_9FIRM</name>
<accession>A0A7W8H9Y3</accession>
<dbReference type="InterPro" id="IPR014194">
    <property type="entry name" value="Spore_III_AE"/>
</dbReference>